<dbReference type="Pfam" id="PF00450">
    <property type="entry name" value="Peptidase_S10"/>
    <property type="match status" value="1"/>
</dbReference>
<dbReference type="SUPFAM" id="SSF53474">
    <property type="entry name" value="alpha/beta-Hydrolases"/>
    <property type="match status" value="1"/>
</dbReference>
<dbReference type="InterPro" id="IPR029058">
    <property type="entry name" value="AB_hydrolase_fold"/>
</dbReference>
<dbReference type="Proteomes" id="UP000031488">
    <property type="component" value="Unassembled WGS sequence"/>
</dbReference>
<organism evidence="1 2">
    <name type="scientific">Brevibacterium linens</name>
    <dbReference type="NCBI Taxonomy" id="1703"/>
    <lineage>
        <taxon>Bacteria</taxon>
        <taxon>Bacillati</taxon>
        <taxon>Actinomycetota</taxon>
        <taxon>Actinomycetes</taxon>
        <taxon>Micrococcales</taxon>
        <taxon>Brevibacteriaceae</taxon>
        <taxon>Brevibacterium</taxon>
    </lineage>
</organism>
<protein>
    <submittedName>
        <fullName evidence="1">Peptidase S10 serine carboxypeptidase</fullName>
    </submittedName>
</protein>
<dbReference type="GO" id="GO:0006508">
    <property type="term" value="P:proteolysis"/>
    <property type="evidence" value="ECO:0007669"/>
    <property type="project" value="InterPro"/>
</dbReference>
<accession>A0A0B9AT25</accession>
<proteinExistence type="predicted"/>
<dbReference type="AlphaFoldDB" id="A0A0B9AT25"/>
<dbReference type="EMBL" id="JTJZ01000012">
    <property type="protein sequence ID" value="KHS54019.1"/>
    <property type="molecule type" value="Genomic_DNA"/>
</dbReference>
<reference evidence="1 2" key="1">
    <citation type="submission" date="2014-11" db="EMBL/GenBank/DDBJ databases">
        <title>Draft Genome Sequence of Brevibacterium linens AE038-8.</title>
        <authorList>
            <person name="Maizel D."/>
            <person name="Utturkar S.M."/>
            <person name="Brown S.D."/>
            <person name="Ferrero M."/>
            <person name="Rosen B.P."/>
        </authorList>
    </citation>
    <scope>NUCLEOTIDE SEQUENCE [LARGE SCALE GENOMIC DNA]</scope>
    <source>
        <strain evidence="1 2">AE038-8</strain>
    </source>
</reference>
<dbReference type="RefSeq" id="WP_052239706.1">
    <property type="nucleotide sequence ID" value="NZ_JTJZ01000012.1"/>
</dbReference>
<keyword evidence="1" id="KW-0121">Carboxypeptidase</keyword>
<keyword evidence="1" id="KW-0378">Hydrolase</keyword>
<dbReference type="PATRIC" id="fig|1703.6.peg.368"/>
<comment type="caution">
    <text evidence="1">The sequence shown here is derived from an EMBL/GenBank/DDBJ whole genome shotgun (WGS) entry which is preliminary data.</text>
</comment>
<sequence>MSDAQDQPQPTNTPHPVDDFVTTVHDLELATGVLRYRAQTGRMVVGSEVVEDGVFAGLKPKAQIFLTSYTAIAEGTEDSQDAGRPVVFVFNGGPGSSSAWMHIGLFGPRRVVANDVNDRTPPPYGLVDNLETTLALADLVFIDPVTTGYSRTAEGEKPEDFHGFTGDRDVVGEAIRLWLTRNNRWISPKFLAGESYGTTRAAALAGHLAKRHGIAFNGILLISAVLDFATIDFTEGNEAPYIHYLPTFAAVAHYHGKHPGRDLEEVVAEATDFAYGDFSRALERGHRLAESERARVGARLAELIGLDEQFVALADLRIDEFTFFTELLRDQRLRIGRLDSRFTAHPGKVASEVLGDDPSYPAIQYPYTVGINHLLRAELGYESDLTYEVLTARVHPWSYKEFENSTVNTAEDLAFAMRMNPHLKVYVGFGYHDSATPFAASEHVLAHLRISDESHDQIVRRYYPAGHMMYVDQQVRVDQLRDIDDFIAWASGAGDRPASNNPL</sequence>
<dbReference type="Gene3D" id="3.40.50.1820">
    <property type="entry name" value="alpha/beta hydrolase"/>
    <property type="match status" value="1"/>
</dbReference>
<keyword evidence="2" id="KW-1185">Reference proteome</keyword>
<keyword evidence="1" id="KW-0645">Protease</keyword>
<gene>
    <name evidence="1" type="ORF">AE0388_0480</name>
</gene>
<dbReference type="InterPro" id="IPR001563">
    <property type="entry name" value="Peptidase_S10"/>
</dbReference>
<dbReference type="OrthoDB" id="9770107at2"/>
<evidence type="ECO:0000313" key="2">
    <source>
        <dbReference type="Proteomes" id="UP000031488"/>
    </source>
</evidence>
<name>A0A0B9AT25_BRELN</name>
<evidence type="ECO:0000313" key="1">
    <source>
        <dbReference type="EMBL" id="KHS54019.1"/>
    </source>
</evidence>
<dbReference type="GO" id="GO:0004185">
    <property type="term" value="F:serine-type carboxypeptidase activity"/>
    <property type="evidence" value="ECO:0007669"/>
    <property type="project" value="InterPro"/>
</dbReference>